<organism evidence="1">
    <name type="scientific">Ralstonia solanacearum</name>
    <name type="common">Pseudomonas solanacearum</name>
    <dbReference type="NCBI Taxonomy" id="305"/>
    <lineage>
        <taxon>Bacteria</taxon>
        <taxon>Pseudomonadati</taxon>
        <taxon>Pseudomonadota</taxon>
        <taxon>Betaproteobacteria</taxon>
        <taxon>Burkholderiales</taxon>
        <taxon>Burkholderiaceae</taxon>
        <taxon>Ralstonia</taxon>
        <taxon>Ralstonia solanacearum species complex</taxon>
    </lineage>
</organism>
<accession>A0A0S4WEP0</accession>
<dbReference type="EMBL" id="LN899827">
    <property type="protein sequence ID" value="CUV45273.1"/>
    <property type="molecule type" value="Genomic_DNA"/>
</dbReference>
<protein>
    <submittedName>
        <fullName evidence="1">Hypothethical protein</fullName>
    </submittedName>
</protein>
<proteinExistence type="predicted"/>
<gene>
    <name evidence="1" type="ORF">TO10_v1_280049</name>
</gene>
<sequence>MIDFSAEILSGKSIGNILLGANISEYLHEMYASHEVEVKQYRLPNGEARCSYSLGRVLTIATHPDGLIFSIGCNRGYKGRYKACLYPGQTMDEVSKATERQRIFNGSVIINGDFGFSFVLPAPYDEVADHIGDIPPGLVLDEVYVSDFSMWNPHR</sequence>
<name>A0A0S4WEP0_RALSL</name>
<dbReference type="AlphaFoldDB" id="A0A0S4WEP0"/>
<evidence type="ECO:0000313" key="1">
    <source>
        <dbReference type="EMBL" id="CUV45273.1"/>
    </source>
</evidence>
<reference evidence="1" key="1">
    <citation type="submission" date="2015-10" db="EMBL/GenBank/DDBJ databases">
        <authorList>
            <person name="Gilbert D.G."/>
        </authorList>
    </citation>
    <scope>NUCLEOTIDE SEQUENCE</scope>
    <source>
        <strain evidence="1">Phyl III-seqv23</strain>
    </source>
</reference>